<sequence length="205" mass="22410">MCGDEGPDPADPITNTVPIGISFDFAEAYKHSTLAGVRFAVPRSTILDSIDDPEVLKHFDLTLEHLREKGATIVGNVQYPSRMWDFSRETLPFQSVSAEVPECRASRFVRALAGPPTDFEAVFASQFAKGPNISAVLNNNNCDAIIIPEGCRNPSDLGQSPVVCLPMGFFSSSTSEVLDEFGLKIKGPNIPYAMNPFQNYVETTY</sequence>
<organism evidence="1 2">
    <name type="scientific">Podospora didyma</name>
    <dbReference type="NCBI Taxonomy" id="330526"/>
    <lineage>
        <taxon>Eukaryota</taxon>
        <taxon>Fungi</taxon>
        <taxon>Dikarya</taxon>
        <taxon>Ascomycota</taxon>
        <taxon>Pezizomycotina</taxon>
        <taxon>Sordariomycetes</taxon>
        <taxon>Sordariomycetidae</taxon>
        <taxon>Sordariales</taxon>
        <taxon>Podosporaceae</taxon>
        <taxon>Podospora</taxon>
    </lineage>
</organism>
<dbReference type="InterPro" id="IPR036928">
    <property type="entry name" value="AS_sf"/>
</dbReference>
<accession>A0AAE0KJD0</accession>
<name>A0AAE0KJD0_9PEZI</name>
<dbReference type="Proteomes" id="UP001285441">
    <property type="component" value="Unassembled WGS sequence"/>
</dbReference>
<reference evidence="1" key="2">
    <citation type="submission" date="2023-06" db="EMBL/GenBank/DDBJ databases">
        <authorList>
            <consortium name="Lawrence Berkeley National Laboratory"/>
            <person name="Haridas S."/>
            <person name="Hensen N."/>
            <person name="Bonometti L."/>
            <person name="Westerberg I."/>
            <person name="Brannstrom I.O."/>
            <person name="Guillou S."/>
            <person name="Cros-Aarteil S."/>
            <person name="Calhoun S."/>
            <person name="Kuo A."/>
            <person name="Mondo S."/>
            <person name="Pangilinan J."/>
            <person name="Riley R."/>
            <person name="LaButti K."/>
            <person name="Andreopoulos B."/>
            <person name="Lipzen A."/>
            <person name="Chen C."/>
            <person name="Yanf M."/>
            <person name="Daum C."/>
            <person name="Ng V."/>
            <person name="Clum A."/>
            <person name="Steindorff A."/>
            <person name="Ohm R."/>
            <person name="Martin F."/>
            <person name="Silar P."/>
            <person name="Natvig D."/>
            <person name="Lalanne C."/>
            <person name="Gautier V."/>
            <person name="Ament-velasquez S.L."/>
            <person name="Kruys A."/>
            <person name="Hutchinson M.I."/>
            <person name="Powell A.J."/>
            <person name="Barry K."/>
            <person name="Miller A.N."/>
            <person name="Grigoriev I.V."/>
            <person name="Debuchy R."/>
            <person name="Gladieux P."/>
            <person name="Thoren M.H."/>
            <person name="Johannesson H."/>
        </authorList>
    </citation>
    <scope>NUCLEOTIDE SEQUENCE</scope>
    <source>
        <strain evidence="1">CBS 232.78</strain>
    </source>
</reference>
<evidence type="ECO:0008006" key="3">
    <source>
        <dbReference type="Google" id="ProtNLM"/>
    </source>
</evidence>
<dbReference type="AlphaFoldDB" id="A0AAE0KJD0"/>
<dbReference type="SUPFAM" id="SSF75304">
    <property type="entry name" value="Amidase signature (AS) enzymes"/>
    <property type="match status" value="1"/>
</dbReference>
<keyword evidence="2" id="KW-1185">Reference proteome</keyword>
<gene>
    <name evidence="1" type="ORF">B0H63DRAFT_451693</name>
</gene>
<reference evidence="1" key="1">
    <citation type="journal article" date="2023" name="Mol. Phylogenet. Evol.">
        <title>Genome-scale phylogeny and comparative genomics of the fungal order Sordariales.</title>
        <authorList>
            <person name="Hensen N."/>
            <person name="Bonometti L."/>
            <person name="Westerberg I."/>
            <person name="Brannstrom I.O."/>
            <person name="Guillou S."/>
            <person name="Cros-Aarteil S."/>
            <person name="Calhoun S."/>
            <person name="Haridas S."/>
            <person name="Kuo A."/>
            <person name="Mondo S."/>
            <person name="Pangilinan J."/>
            <person name="Riley R."/>
            <person name="LaButti K."/>
            <person name="Andreopoulos B."/>
            <person name="Lipzen A."/>
            <person name="Chen C."/>
            <person name="Yan M."/>
            <person name="Daum C."/>
            <person name="Ng V."/>
            <person name="Clum A."/>
            <person name="Steindorff A."/>
            <person name="Ohm R.A."/>
            <person name="Martin F."/>
            <person name="Silar P."/>
            <person name="Natvig D.O."/>
            <person name="Lalanne C."/>
            <person name="Gautier V."/>
            <person name="Ament-Velasquez S.L."/>
            <person name="Kruys A."/>
            <person name="Hutchinson M.I."/>
            <person name="Powell A.J."/>
            <person name="Barry K."/>
            <person name="Miller A.N."/>
            <person name="Grigoriev I.V."/>
            <person name="Debuchy R."/>
            <person name="Gladieux P."/>
            <person name="Hiltunen Thoren M."/>
            <person name="Johannesson H."/>
        </authorList>
    </citation>
    <scope>NUCLEOTIDE SEQUENCE</scope>
    <source>
        <strain evidence="1">CBS 232.78</strain>
    </source>
</reference>
<dbReference type="Gene3D" id="3.90.1300.10">
    <property type="entry name" value="Amidase signature (AS) domain"/>
    <property type="match status" value="1"/>
</dbReference>
<comment type="caution">
    <text evidence="1">The sequence shown here is derived from an EMBL/GenBank/DDBJ whole genome shotgun (WGS) entry which is preliminary data.</text>
</comment>
<proteinExistence type="predicted"/>
<evidence type="ECO:0000313" key="1">
    <source>
        <dbReference type="EMBL" id="KAK3377858.1"/>
    </source>
</evidence>
<evidence type="ECO:0000313" key="2">
    <source>
        <dbReference type="Proteomes" id="UP001285441"/>
    </source>
</evidence>
<protein>
    <recommendedName>
        <fullName evidence="3">Amidase domain-containing protein</fullName>
    </recommendedName>
</protein>
<dbReference type="EMBL" id="JAULSW010000006">
    <property type="protein sequence ID" value="KAK3377858.1"/>
    <property type="molecule type" value="Genomic_DNA"/>
</dbReference>